<keyword evidence="4 6" id="KW-1133">Transmembrane helix</keyword>
<dbReference type="KEGG" id="ssm:Spirs_2306"/>
<comment type="similarity">
    <text evidence="2">Belongs to the UPF0754 family.</text>
</comment>
<evidence type="ECO:0000256" key="3">
    <source>
        <dbReference type="ARBA" id="ARBA00022692"/>
    </source>
</evidence>
<dbReference type="EMBL" id="CP002116">
    <property type="protein sequence ID" value="ADK81421.1"/>
    <property type="molecule type" value="Genomic_DNA"/>
</dbReference>
<comment type="subcellular location">
    <subcellularLocation>
        <location evidence="1">Endomembrane system</location>
    </subcellularLocation>
</comment>
<protein>
    <recommendedName>
        <fullName evidence="9">DUF445 domain-containing protein</fullName>
    </recommendedName>
</protein>
<organism evidence="7 8">
    <name type="scientific">Sediminispirochaeta smaragdinae (strain DSM 11293 / JCM 15392 / SEBR 4228)</name>
    <name type="common">Spirochaeta smaragdinae</name>
    <dbReference type="NCBI Taxonomy" id="573413"/>
    <lineage>
        <taxon>Bacteria</taxon>
        <taxon>Pseudomonadati</taxon>
        <taxon>Spirochaetota</taxon>
        <taxon>Spirochaetia</taxon>
        <taxon>Spirochaetales</taxon>
        <taxon>Spirochaetaceae</taxon>
        <taxon>Sediminispirochaeta</taxon>
    </lineage>
</organism>
<keyword evidence="3 6" id="KW-0812">Transmembrane</keyword>
<evidence type="ECO:0000256" key="2">
    <source>
        <dbReference type="ARBA" id="ARBA00008053"/>
    </source>
</evidence>
<dbReference type="PANTHER" id="PTHR35791">
    <property type="entry name" value="UPF0754 MEMBRANE PROTEIN YHEB"/>
    <property type="match status" value="1"/>
</dbReference>
<dbReference type="AlphaFoldDB" id="E1R1P5"/>
<accession>E1R1P5</accession>
<dbReference type="HOGENOM" id="CLU_042384_0_1_12"/>
<dbReference type="eggNOG" id="COG4399">
    <property type="taxonomic scope" value="Bacteria"/>
</dbReference>
<evidence type="ECO:0000256" key="6">
    <source>
        <dbReference type="SAM" id="Phobius"/>
    </source>
</evidence>
<evidence type="ECO:0000256" key="5">
    <source>
        <dbReference type="ARBA" id="ARBA00023136"/>
    </source>
</evidence>
<dbReference type="GO" id="GO:0012505">
    <property type="term" value="C:endomembrane system"/>
    <property type="evidence" value="ECO:0007669"/>
    <property type="project" value="UniProtKB-SubCell"/>
</dbReference>
<dbReference type="Pfam" id="PF04286">
    <property type="entry name" value="DUF445"/>
    <property type="match status" value="1"/>
</dbReference>
<dbReference type="InterPro" id="IPR007383">
    <property type="entry name" value="DUF445"/>
</dbReference>
<evidence type="ECO:0000256" key="4">
    <source>
        <dbReference type="ARBA" id="ARBA00022989"/>
    </source>
</evidence>
<keyword evidence="5 6" id="KW-0472">Membrane</keyword>
<dbReference type="Proteomes" id="UP000002318">
    <property type="component" value="Chromosome"/>
</dbReference>
<evidence type="ECO:0000313" key="8">
    <source>
        <dbReference type="Proteomes" id="UP000002318"/>
    </source>
</evidence>
<feature type="transmembrane region" description="Helical" evidence="6">
    <location>
        <begin position="12"/>
        <end position="30"/>
    </location>
</feature>
<gene>
    <name evidence="7" type="ordered locus">Spirs_2306</name>
</gene>
<dbReference type="OrthoDB" id="9787430at2"/>
<keyword evidence="8" id="KW-1185">Reference proteome</keyword>
<evidence type="ECO:0008006" key="9">
    <source>
        <dbReference type="Google" id="ProtNLM"/>
    </source>
</evidence>
<dbReference type="PANTHER" id="PTHR35791:SF1">
    <property type="entry name" value="UPF0754 MEMBRANE PROTEIN YHEB"/>
    <property type="match status" value="1"/>
</dbReference>
<dbReference type="STRING" id="573413.Spirs_2306"/>
<reference evidence="7 8" key="1">
    <citation type="journal article" date="2010" name="Stand. Genomic Sci.">
        <title>Complete genome sequence of Spirochaeta smaragdinae type strain (SEBR 4228).</title>
        <authorList>
            <person name="Mavromatis K."/>
            <person name="Yasawong M."/>
            <person name="Chertkov O."/>
            <person name="Lapidus A."/>
            <person name="Lucas S."/>
            <person name="Nolan M."/>
            <person name="Del Rio T.G."/>
            <person name="Tice H."/>
            <person name="Cheng J.F."/>
            <person name="Pitluck S."/>
            <person name="Liolios K."/>
            <person name="Ivanova N."/>
            <person name="Tapia R."/>
            <person name="Han C."/>
            <person name="Bruce D."/>
            <person name="Goodwin L."/>
            <person name="Pati A."/>
            <person name="Chen A."/>
            <person name="Palaniappan K."/>
            <person name="Land M."/>
            <person name="Hauser L."/>
            <person name="Chang Y.J."/>
            <person name="Jeffries C.D."/>
            <person name="Detter J.C."/>
            <person name="Rohde M."/>
            <person name="Brambilla E."/>
            <person name="Spring S."/>
            <person name="Goker M."/>
            <person name="Sikorski J."/>
            <person name="Woyke T."/>
            <person name="Bristow J."/>
            <person name="Eisen J.A."/>
            <person name="Markowitz V."/>
            <person name="Hugenholtz P."/>
            <person name="Klenk H.P."/>
            <person name="Kyrpides N.C."/>
        </authorList>
    </citation>
    <scope>NUCLEOTIDE SEQUENCE [LARGE SCALE GENOMIC DNA]</scope>
    <source>
        <strain evidence="8">DSM 11293 / JCM 15392 / SEBR 4228</strain>
    </source>
</reference>
<sequence>MERFIPLVLPPLIGALIGYITNRIAIGMLFRPYREKRLFGLRIPFTPGIIPRQRYKLSGSIGRMVSTHLFTEEAVRKQLSSPDFGDRFEKSVREGIDRFLDHPFAPSLHDSAMWAAVSPLLGKGVGEAVLELCWAKPLDELLPFDFGKSDFLSSLAEKADQSLSSERRTLGSFLSYRSVILISELFDSRYDDLVGALDMFLHRPTIRRQLEQHGRSFLADVIGRLSSVQRLMLMAGQYDRTLHERMPEIIQDGLKQLHQGLESSDVKKKIVQWLRVSLLRARQIPVFRLYTSLHGADASSDGSLVLVLNELFSSLRNQPLAALATWIGLDSPKAVVEFFSRANDSDERGILSRLLSENPPARFISLESSGRDNLARLITGEIISFLQKHAAVLLEHIDVNALVVQRIDELEVEQVENLLLVVIATHLKYINLFGALLGGIIGALQLLM</sequence>
<dbReference type="RefSeq" id="WP_013254884.1">
    <property type="nucleotide sequence ID" value="NC_014364.1"/>
</dbReference>
<proteinExistence type="inferred from homology"/>
<evidence type="ECO:0000256" key="1">
    <source>
        <dbReference type="ARBA" id="ARBA00004308"/>
    </source>
</evidence>
<name>E1R1P5_SEDSS</name>
<evidence type="ECO:0000313" key="7">
    <source>
        <dbReference type="EMBL" id="ADK81421.1"/>
    </source>
</evidence>